<evidence type="ECO:0000313" key="2">
    <source>
        <dbReference type="Proteomes" id="UP000184191"/>
    </source>
</evidence>
<dbReference type="RefSeq" id="WP_073198384.1">
    <property type="nucleotide sequence ID" value="NZ_FRBN01000013.1"/>
</dbReference>
<gene>
    <name evidence="1" type="ORF">SAMN05444414_11328</name>
</gene>
<sequence>MMLDPALHRYLGGLTTSLDPIARFKAAMKVEPRHFQKDLLLSSASHIILMASRQLGKSTAVACVAWDAFLRGLTVVVICPTEKQSKEFLLRVKEFRDADPFSPPDIQFLKMEVTAASHKGRILAMPATDSARGFTADILCLDECADLADDDIAAVLPLRKKVTGRLLVTSTPKWKEGDFHRR</sequence>
<dbReference type="SUPFAM" id="SSF52540">
    <property type="entry name" value="P-loop containing nucleoside triphosphate hydrolases"/>
    <property type="match status" value="1"/>
</dbReference>
<dbReference type="Pfam" id="PF03237">
    <property type="entry name" value="Terminase_6N"/>
    <property type="match status" value="1"/>
</dbReference>
<proteinExistence type="predicted"/>
<dbReference type="Gene3D" id="3.40.50.300">
    <property type="entry name" value="P-loop containing nucleotide triphosphate hydrolases"/>
    <property type="match status" value="1"/>
</dbReference>
<dbReference type="STRING" id="1054996.SAMN05444414_11328"/>
<protein>
    <submittedName>
        <fullName evidence="1">Uncharacterized protein</fullName>
    </submittedName>
</protein>
<dbReference type="EMBL" id="FRBN01000013">
    <property type="protein sequence ID" value="SHL40701.1"/>
    <property type="molecule type" value="Genomic_DNA"/>
</dbReference>
<dbReference type="AlphaFoldDB" id="A0A1M7AD51"/>
<name>A0A1M7AD51_9RHOB</name>
<reference evidence="2" key="1">
    <citation type="submission" date="2016-11" db="EMBL/GenBank/DDBJ databases">
        <authorList>
            <person name="Varghese N."/>
            <person name="Submissions S."/>
        </authorList>
    </citation>
    <scope>NUCLEOTIDE SEQUENCE [LARGE SCALE GENOMIC DNA]</scope>
    <source>
        <strain evidence="2">DSM 29327</strain>
    </source>
</reference>
<keyword evidence="2" id="KW-1185">Reference proteome</keyword>
<evidence type="ECO:0000313" key="1">
    <source>
        <dbReference type="EMBL" id="SHL40701.1"/>
    </source>
</evidence>
<accession>A0A1M7AD51</accession>
<organism evidence="1 2">
    <name type="scientific">Roseovarius marisflavi</name>
    <dbReference type="NCBI Taxonomy" id="1054996"/>
    <lineage>
        <taxon>Bacteria</taxon>
        <taxon>Pseudomonadati</taxon>
        <taxon>Pseudomonadota</taxon>
        <taxon>Alphaproteobacteria</taxon>
        <taxon>Rhodobacterales</taxon>
        <taxon>Roseobacteraceae</taxon>
        <taxon>Roseovarius</taxon>
    </lineage>
</organism>
<dbReference type="InterPro" id="IPR027417">
    <property type="entry name" value="P-loop_NTPase"/>
</dbReference>
<dbReference type="OrthoDB" id="7812921at2"/>
<dbReference type="Proteomes" id="UP000184191">
    <property type="component" value="Unassembled WGS sequence"/>
</dbReference>